<sequence length="168" mass="19245">MTKVAQFVVIINDNVVWMESKALEFYSALFGQKELGEKFVAENLSHQKLFKIQNDFSVEMLMAYDGENPLAFMKLNSSRLSNQNLGVNKAIGAEHVVYSGSDDLIVLFNRAEQVALQRKHDLIWVKVLSIDIVLIEALQSLHYKEFTFEDPLAKETDPKLIYFKKSVQ</sequence>
<evidence type="ECO:0000313" key="2">
    <source>
        <dbReference type="Proteomes" id="UP000184028"/>
    </source>
</evidence>
<proteinExistence type="predicted"/>
<name>A0A1M7EUE3_9FLAO</name>
<dbReference type="OrthoDB" id="1348966at2"/>
<dbReference type="EMBL" id="FRBT01000003">
    <property type="protein sequence ID" value="SHL95217.1"/>
    <property type="molecule type" value="Genomic_DNA"/>
</dbReference>
<keyword evidence="2" id="KW-1185">Reference proteome</keyword>
<dbReference type="RefSeq" id="WP_143155028.1">
    <property type="nucleotide sequence ID" value="NZ_FRBT01000003.1"/>
</dbReference>
<dbReference type="Proteomes" id="UP000184028">
    <property type="component" value="Unassembled WGS sequence"/>
</dbReference>
<gene>
    <name evidence="1" type="ORF">SAMN05444484_10377</name>
</gene>
<organism evidence="1 2">
    <name type="scientific">Flavobacterium chilense</name>
    <dbReference type="NCBI Taxonomy" id="946677"/>
    <lineage>
        <taxon>Bacteria</taxon>
        <taxon>Pseudomonadati</taxon>
        <taxon>Bacteroidota</taxon>
        <taxon>Flavobacteriia</taxon>
        <taxon>Flavobacteriales</taxon>
        <taxon>Flavobacteriaceae</taxon>
        <taxon>Flavobacterium</taxon>
    </lineage>
</organism>
<accession>A0A1M7EUE3</accession>
<protein>
    <submittedName>
        <fullName evidence="1">Uncharacterized protein</fullName>
    </submittedName>
</protein>
<reference evidence="2" key="1">
    <citation type="submission" date="2016-11" db="EMBL/GenBank/DDBJ databases">
        <authorList>
            <person name="Varghese N."/>
            <person name="Submissions S."/>
        </authorList>
    </citation>
    <scope>NUCLEOTIDE SEQUENCE [LARGE SCALE GENOMIC DNA]</scope>
    <source>
        <strain evidence="2">DSM 24724</strain>
    </source>
</reference>
<evidence type="ECO:0000313" key="1">
    <source>
        <dbReference type="EMBL" id="SHL95217.1"/>
    </source>
</evidence>
<dbReference type="AlphaFoldDB" id="A0A1M7EUE3"/>